<accession>A0A922SSN6</accession>
<gene>
    <name evidence="1" type="ORF">Ptr86124_011172</name>
</gene>
<keyword evidence="2" id="KW-1185">Reference proteome</keyword>
<sequence>MSSQDLSWWPGWDGRAIVASENHVVPSYICDAVTGNPIGDAVARHRLVIGYFTQATIPIPTERSTCPWRSRLPVIPRHPAFGIEIIEVADPSGSDG</sequence>
<dbReference type="EMBL" id="NRDI02000018">
    <property type="protein sequence ID" value="KAI1510134.1"/>
    <property type="molecule type" value="Genomic_DNA"/>
</dbReference>
<protein>
    <submittedName>
        <fullName evidence="1">Uncharacterized protein</fullName>
    </submittedName>
</protein>
<dbReference type="Proteomes" id="UP000249757">
    <property type="component" value="Unassembled WGS sequence"/>
</dbReference>
<comment type="caution">
    <text evidence="1">The sequence shown here is derived from an EMBL/GenBank/DDBJ whole genome shotgun (WGS) entry which is preliminary data.</text>
</comment>
<name>A0A922SSN6_9PLEO</name>
<evidence type="ECO:0000313" key="1">
    <source>
        <dbReference type="EMBL" id="KAI1510134.1"/>
    </source>
</evidence>
<reference evidence="2" key="1">
    <citation type="journal article" date="2022" name="Microb. Genom.">
        <title>A global pangenome for the wheat fungal pathogen Pyrenophora tritici-repentis and prediction of effector protein structural homology.</title>
        <authorList>
            <person name="Moolhuijzen P.M."/>
            <person name="See P.T."/>
            <person name="Shi G."/>
            <person name="Powell H.R."/>
            <person name="Cockram J."/>
            <person name="Jorgensen L.N."/>
            <person name="Benslimane H."/>
            <person name="Strelkov S.E."/>
            <person name="Turner J."/>
            <person name="Liu Z."/>
            <person name="Moffat C.S."/>
        </authorList>
    </citation>
    <scope>NUCLEOTIDE SEQUENCE [LARGE SCALE GENOMIC DNA]</scope>
</reference>
<proteinExistence type="predicted"/>
<dbReference type="AlphaFoldDB" id="A0A922SSN6"/>
<evidence type="ECO:0000313" key="2">
    <source>
        <dbReference type="Proteomes" id="UP000249757"/>
    </source>
</evidence>
<organism evidence="1 2">
    <name type="scientific">Pyrenophora tritici-repentis</name>
    <dbReference type="NCBI Taxonomy" id="45151"/>
    <lineage>
        <taxon>Eukaryota</taxon>
        <taxon>Fungi</taxon>
        <taxon>Dikarya</taxon>
        <taxon>Ascomycota</taxon>
        <taxon>Pezizomycotina</taxon>
        <taxon>Dothideomycetes</taxon>
        <taxon>Pleosporomycetidae</taxon>
        <taxon>Pleosporales</taxon>
        <taxon>Pleosporineae</taxon>
        <taxon>Pleosporaceae</taxon>
        <taxon>Pyrenophora</taxon>
    </lineage>
</organism>